<keyword evidence="2" id="KW-1133">Transmembrane helix</keyword>
<sequence length="219" mass="24812">MLKTINDTFIQYALCGILPSMVTTKTVDLRSAVCARSPPEDKRDHDDCECNEDMYHHGDRSDVDARDDSDSHEDETDGHMDWETMTEEEKRELMRRKHEHHEENRKCCEHHWGKKKIVIALAFSSVALVIIAVVVGYCCYRKRCKKNCKTTPDSKYKESVSQILSVPPVETVSGEKKYPLPEGDIATSGSPPPPYTTLPEHGVVLVSPPPYQTYPTPAH</sequence>
<feature type="compositionally biased region" description="Pro residues" evidence="1">
    <location>
        <begin position="207"/>
        <end position="219"/>
    </location>
</feature>
<feature type="region of interest" description="Disordered" evidence="1">
    <location>
        <begin position="59"/>
        <end position="84"/>
    </location>
</feature>
<accession>A0ABY7DV96</accession>
<keyword evidence="2" id="KW-0472">Membrane</keyword>
<reference evidence="3" key="1">
    <citation type="submission" date="2022-11" db="EMBL/GenBank/DDBJ databases">
        <title>Centuries of genome instability and evolution in soft-shell clam transmissible cancer (bioRxiv).</title>
        <authorList>
            <person name="Hart S.F.M."/>
            <person name="Yonemitsu M.A."/>
            <person name="Giersch R.M."/>
            <person name="Beal B.F."/>
            <person name="Arriagada G."/>
            <person name="Davis B.W."/>
            <person name="Ostrander E.A."/>
            <person name="Goff S.P."/>
            <person name="Metzger M.J."/>
        </authorList>
    </citation>
    <scope>NUCLEOTIDE SEQUENCE</scope>
    <source>
        <strain evidence="3">MELC-2E11</strain>
        <tissue evidence="3">Siphon/mantle</tissue>
    </source>
</reference>
<protein>
    <submittedName>
        <fullName evidence="3">Uncharacterized protein</fullName>
    </submittedName>
</protein>
<evidence type="ECO:0000313" key="3">
    <source>
        <dbReference type="EMBL" id="WAR00824.1"/>
    </source>
</evidence>
<feature type="region of interest" description="Disordered" evidence="1">
    <location>
        <begin position="173"/>
        <end position="219"/>
    </location>
</feature>
<feature type="compositionally biased region" description="Basic and acidic residues" evidence="1">
    <location>
        <begin position="59"/>
        <end position="69"/>
    </location>
</feature>
<feature type="transmembrane region" description="Helical" evidence="2">
    <location>
        <begin position="117"/>
        <end position="140"/>
    </location>
</feature>
<keyword evidence="4" id="KW-1185">Reference proteome</keyword>
<evidence type="ECO:0000256" key="1">
    <source>
        <dbReference type="SAM" id="MobiDB-lite"/>
    </source>
</evidence>
<dbReference type="Proteomes" id="UP001164746">
    <property type="component" value="Chromosome 3"/>
</dbReference>
<proteinExistence type="predicted"/>
<name>A0ABY7DV96_MYAAR</name>
<dbReference type="EMBL" id="CP111014">
    <property type="protein sequence ID" value="WAR00824.1"/>
    <property type="molecule type" value="Genomic_DNA"/>
</dbReference>
<evidence type="ECO:0000256" key="2">
    <source>
        <dbReference type="SAM" id="Phobius"/>
    </source>
</evidence>
<keyword evidence="2" id="KW-0812">Transmembrane</keyword>
<gene>
    <name evidence="3" type="ORF">MAR_025196</name>
</gene>
<organism evidence="3 4">
    <name type="scientific">Mya arenaria</name>
    <name type="common">Soft-shell clam</name>
    <dbReference type="NCBI Taxonomy" id="6604"/>
    <lineage>
        <taxon>Eukaryota</taxon>
        <taxon>Metazoa</taxon>
        <taxon>Spiralia</taxon>
        <taxon>Lophotrochozoa</taxon>
        <taxon>Mollusca</taxon>
        <taxon>Bivalvia</taxon>
        <taxon>Autobranchia</taxon>
        <taxon>Heteroconchia</taxon>
        <taxon>Euheterodonta</taxon>
        <taxon>Imparidentia</taxon>
        <taxon>Neoheterodontei</taxon>
        <taxon>Myida</taxon>
        <taxon>Myoidea</taxon>
        <taxon>Myidae</taxon>
        <taxon>Mya</taxon>
    </lineage>
</organism>
<evidence type="ECO:0000313" key="4">
    <source>
        <dbReference type="Proteomes" id="UP001164746"/>
    </source>
</evidence>